<evidence type="ECO:0000313" key="9">
    <source>
        <dbReference type="EMBL" id="KAF2264747.1"/>
    </source>
</evidence>
<evidence type="ECO:0000256" key="4">
    <source>
        <dbReference type="ARBA" id="ARBA00022490"/>
    </source>
</evidence>
<accession>A0A9P4N3S6</accession>
<keyword evidence="4" id="KW-0963">Cytoplasm</keyword>
<feature type="compositionally biased region" description="Basic residues" evidence="8">
    <location>
        <begin position="1"/>
        <end position="11"/>
    </location>
</feature>
<dbReference type="Proteomes" id="UP000800093">
    <property type="component" value="Unassembled WGS sequence"/>
</dbReference>
<dbReference type="GO" id="GO:0030687">
    <property type="term" value="C:preribosome, large subunit precursor"/>
    <property type="evidence" value="ECO:0007669"/>
    <property type="project" value="TreeGrafter"/>
</dbReference>
<dbReference type="GO" id="GO:0005730">
    <property type="term" value="C:nucleolus"/>
    <property type="evidence" value="ECO:0007669"/>
    <property type="project" value="TreeGrafter"/>
</dbReference>
<feature type="compositionally biased region" description="Basic residues" evidence="8">
    <location>
        <begin position="64"/>
        <end position="75"/>
    </location>
</feature>
<keyword evidence="6" id="KW-0539">Nucleus</keyword>
<evidence type="ECO:0000256" key="6">
    <source>
        <dbReference type="ARBA" id="ARBA00023242"/>
    </source>
</evidence>
<evidence type="ECO:0000256" key="3">
    <source>
        <dbReference type="ARBA" id="ARBA00022448"/>
    </source>
</evidence>
<reference evidence="10" key="1">
    <citation type="journal article" date="2020" name="Stud. Mycol.">
        <title>101 Dothideomycetes genomes: A test case for predicting lifestyles and emergence of pathogens.</title>
        <authorList>
            <person name="Haridas S."/>
            <person name="Albert R."/>
            <person name="Binder M."/>
            <person name="Bloem J."/>
            <person name="LaButti K."/>
            <person name="Salamov A."/>
            <person name="Andreopoulos B."/>
            <person name="Baker S."/>
            <person name="Barry K."/>
            <person name="Bills G."/>
            <person name="Bluhm B."/>
            <person name="Cannon C."/>
            <person name="Castanera R."/>
            <person name="Culley D."/>
            <person name="Daum C."/>
            <person name="Ezra D."/>
            <person name="Gonzalez J."/>
            <person name="Henrissat B."/>
            <person name="Kuo A."/>
            <person name="Liang C."/>
            <person name="Lipzen A."/>
            <person name="Lutzoni F."/>
            <person name="Magnuson J."/>
            <person name="Mondo S."/>
            <person name="Nolan M."/>
            <person name="Ohm R."/>
            <person name="Pangilinan J."/>
            <person name="Park H.-J."/>
            <person name="Ramirez L."/>
            <person name="Alfaro M."/>
            <person name="Sun H."/>
            <person name="Tritt A."/>
            <person name="Yoshinaga Y."/>
            <person name="Zwiers L.-H."/>
            <person name="Turgeon B."/>
            <person name="Goodwin S."/>
            <person name="Spatafora J."/>
            <person name="Crous P."/>
            <person name="Grigoriev I."/>
        </authorList>
    </citation>
    <scope>NUCLEOTIDE SEQUENCE [LARGE SCALE GENOMIC DNA]</scope>
    <source>
        <strain evidence="10">CBS 304.66</strain>
    </source>
</reference>
<keyword evidence="10" id="KW-1185">Reference proteome</keyword>
<dbReference type="OrthoDB" id="5304887at2759"/>
<name>A0A9P4N3S6_9PLEO</name>
<dbReference type="PANTHER" id="PTHR28280">
    <property type="entry name" value="SHUTTLING PRE-60S FACTOR ECM1"/>
    <property type="match status" value="1"/>
</dbReference>
<gene>
    <name evidence="9" type="ORF">CC78DRAFT_218613</name>
</gene>
<dbReference type="GO" id="GO:0005737">
    <property type="term" value="C:cytoplasm"/>
    <property type="evidence" value="ECO:0007669"/>
    <property type="project" value="UniProtKB-SubCell"/>
</dbReference>
<keyword evidence="3" id="KW-0813">Transport</keyword>
<evidence type="ECO:0000313" key="10">
    <source>
        <dbReference type="Proteomes" id="UP000800093"/>
    </source>
</evidence>
<proteinExistence type="predicted"/>
<keyword evidence="5" id="KW-0690">Ribosome biogenesis</keyword>
<keyword evidence="7" id="KW-0175">Coiled coil</keyword>
<dbReference type="EMBL" id="ML986613">
    <property type="protein sequence ID" value="KAF2264747.1"/>
    <property type="molecule type" value="Genomic_DNA"/>
</dbReference>
<evidence type="ECO:0000256" key="1">
    <source>
        <dbReference type="ARBA" id="ARBA00004123"/>
    </source>
</evidence>
<comment type="caution">
    <text evidence="9">The sequence shown here is derived from an EMBL/GenBank/DDBJ whole genome shotgun (WGS) entry which is preliminary data.</text>
</comment>
<evidence type="ECO:0000256" key="7">
    <source>
        <dbReference type="SAM" id="Coils"/>
    </source>
</evidence>
<evidence type="ECO:0008006" key="11">
    <source>
        <dbReference type="Google" id="ProtNLM"/>
    </source>
</evidence>
<comment type="subcellular location">
    <subcellularLocation>
        <location evidence="2">Cytoplasm</location>
    </subcellularLocation>
    <subcellularLocation>
        <location evidence="1">Nucleus</location>
    </subcellularLocation>
</comment>
<feature type="region of interest" description="Disordered" evidence="8">
    <location>
        <begin position="1"/>
        <end position="75"/>
    </location>
</feature>
<protein>
    <recommendedName>
        <fullName evidence="11">Alb1-domain-containing protein</fullName>
    </recommendedName>
</protein>
<organism evidence="9 10">
    <name type="scientific">Lojkania enalia</name>
    <dbReference type="NCBI Taxonomy" id="147567"/>
    <lineage>
        <taxon>Eukaryota</taxon>
        <taxon>Fungi</taxon>
        <taxon>Dikarya</taxon>
        <taxon>Ascomycota</taxon>
        <taxon>Pezizomycotina</taxon>
        <taxon>Dothideomycetes</taxon>
        <taxon>Pleosporomycetidae</taxon>
        <taxon>Pleosporales</taxon>
        <taxon>Pleosporales incertae sedis</taxon>
        <taxon>Lojkania</taxon>
    </lineage>
</organism>
<evidence type="ECO:0000256" key="8">
    <source>
        <dbReference type="SAM" id="MobiDB-lite"/>
    </source>
</evidence>
<dbReference type="InterPro" id="IPR053278">
    <property type="entry name" value="Pre-60S_factor_ECM1"/>
</dbReference>
<sequence>MAKTARLKKRQSGPNSRAARRAVSPSIDLDKSITAGLRASPSKSRPSVNPKPHVLAAQSSGVTKKSKSKPMKRAQRLRQLKAMDKAESALDKLEVKVQQSVGREKVVKERRKGWEEVNAEKKKGKKNPFEELERDENSLEQEREWVNREDMDGAEDAVRLKAVGEVKEVVVPASVPLPIATVEEDELL</sequence>
<dbReference type="PANTHER" id="PTHR28280:SF1">
    <property type="entry name" value="SHUTTLING PRE-60S FACTOR ECM1"/>
    <property type="match status" value="1"/>
</dbReference>
<dbReference type="GO" id="GO:0000055">
    <property type="term" value="P:ribosomal large subunit export from nucleus"/>
    <property type="evidence" value="ECO:0007669"/>
    <property type="project" value="TreeGrafter"/>
</dbReference>
<dbReference type="Pfam" id="PF09135">
    <property type="entry name" value="Alb1"/>
    <property type="match status" value="1"/>
</dbReference>
<dbReference type="AlphaFoldDB" id="A0A9P4N3S6"/>
<feature type="coiled-coil region" evidence="7">
    <location>
        <begin position="76"/>
        <end position="103"/>
    </location>
</feature>
<evidence type="ECO:0000256" key="2">
    <source>
        <dbReference type="ARBA" id="ARBA00004496"/>
    </source>
</evidence>
<feature type="region of interest" description="Disordered" evidence="8">
    <location>
        <begin position="118"/>
        <end position="150"/>
    </location>
</feature>
<dbReference type="InterPro" id="IPR022784">
    <property type="entry name" value="Ribosome_bgen_Alb1"/>
</dbReference>
<evidence type="ECO:0000256" key="5">
    <source>
        <dbReference type="ARBA" id="ARBA00022517"/>
    </source>
</evidence>